<organism evidence="1 2">
    <name type="scientific">Sulfobacillus acidophilus</name>
    <dbReference type="NCBI Taxonomy" id="53633"/>
    <lineage>
        <taxon>Bacteria</taxon>
        <taxon>Bacillati</taxon>
        <taxon>Bacillota</taxon>
        <taxon>Clostridia</taxon>
        <taxon>Eubacteriales</taxon>
        <taxon>Clostridiales Family XVII. Incertae Sedis</taxon>
        <taxon>Sulfobacillus</taxon>
    </lineage>
</organism>
<name>A0A2T2WCT7_9FIRM</name>
<evidence type="ECO:0000313" key="1">
    <source>
        <dbReference type="EMBL" id="PSR20051.1"/>
    </source>
</evidence>
<sequence>MVSVAPYTIYTTQRPWASVYDADGFPDTFCNISVTFVAWHDQPPGHVRAEARQLAQAATWLSGHELTWASADRDVWIDYCQAIAWEPSTAPAFHRADRAVATLHRTCGFWHWWDPRQIPRQPFPGGIEERREWVQQTIALLPPFPEHFIP</sequence>
<dbReference type="Proteomes" id="UP000241848">
    <property type="component" value="Unassembled WGS sequence"/>
</dbReference>
<dbReference type="EMBL" id="PXYV01000092">
    <property type="protein sequence ID" value="PSR20051.1"/>
    <property type="molecule type" value="Genomic_DNA"/>
</dbReference>
<gene>
    <name evidence="1" type="ORF">C7B45_16825</name>
</gene>
<evidence type="ECO:0000313" key="2">
    <source>
        <dbReference type="Proteomes" id="UP000241848"/>
    </source>
</evidence>
<accession>A0A2T2WCT7</accession>
<reference evidence="1 2" key="1">
    <citation type="journal article" date="2014" name="BMC Genomics">
        <title>Comparison of environmental and isolate Sulfobacillus genomes reveals diverse carbon, sulfur, nitrogen, and hydrogen metabolisms.</title>
        <authorList>
            <person name="Justice N.B."/>
            <person name="Norman A."/>
            <person name="Brown C.T."/>
            <person name="Singh A."/>
            <person name="Thomas B.C."/>
            <person name="Banfield J.F."/>
        </authorList>
    </citation>
    <scope>NUCLEOTIDE SEQUENCE [LARGE SCALE GENOMIC DNA]</scope>
    <source>
        <strain evidence="1">AMDSBA3</strain>
    </source>
</reference>
<proteinExistence type="predicted"/>
<dbReference type="AlphaFoldDB" id="A0A2T2WCT7"/>
<protein>
    <submittedName>
        <fullName evidence="1">Uncharacterized protein</fullName>
    </submittedName>
</protein>
<comment type="caution">
    <text evidence="1">The sequence shown here is derived from an EMBL/GenBank/DDBJ whole genome shotgun (WGS) entry which is preliminary data.</text>
</comment>